<dbReference type="EMBL" id="CH963846">
    <property type="protein sequence ID" value="EDW72357.2"/>
    <property type="molecule type" value="Genomic_DNA"/>
</dbReference>
<dbReference type="InParanoid" id="B4MJR8"/>
<gene>
    <name evidence="3" type="primary">Dwil\GK20761</name>
    <name evidence="3" type="ORF">Dwil_GK20761</name>
</gene>
<evidence type="ECO:0000313" key="4">
    <source>
        <dbReference type="Proteomes" id="UP000007798"/>
    </source>
</evidence>
<dbReference type="OrthoDB" id="10265389at2759"/>
<dbReference type="HOGENOM" id="CLU_007874_5_0_1"/>
<dbReference type="GO" id="GO:0016747">
    <property type="term" value="F:acyltransferase activity, transferring groups other than amino-acyl groups"/>
    <property type="evidence" value="ECO:0007669"/>
    <property type="project" value="InterPro"/>
</dbReference>
<feature type="domain" description="Acyltransferase 3" evidence="2">
    <location>
        <begin position="191"/>
        <end position="588"/>
    </location>
</feature>
<keyword evidence="4" id="KW-1185">Reference proteome</keyword>
<feature type="transmembrane region" description="Helical" evidence="1">
    <location>
        <begin position="284"/>
        <end position="305"/>
    </location>
</feature>
<feature type="transmembrane region" description="Helical" evidence="1">
    <location>
        <begin position="233"/>
        <end position="254"/>
    </location>
</feature>
<reference evidence="3 4" key="1">
    <citation type="journal article" date="2007" name="Nature">
        <title>Evolution of genes and genomes on the Drosophila phylogeny.</title>
        <authorList>
            <consortium name="Drosophila 12 Genomes Consortium"/>
            <person name="Clark A.G."/>
            <person name="Eisen M.B."/>
            <person name="Smith D.R."/>
            <person name="Bergman C.M."/>
            <person name="Oliver B."/>
            <person name="Markow T.A."/>
            <person name="Kaufman T.C."/>
            <person name="Kellis M."/>
            <person name="Gelbart W."/>
            <person name="Iyer V.N."/>
            <person name="Pollard D.A."/>
            <person name="Sackton T.B."/>
            <person name="Larracuente A.M."/>
            <person name="Singh N.D."/>
            <person name="Abad J.P."/>
            <person name="Abt D.N."/>
            <person name="Adryan B."/>
            <person name="Aguade M."/>
            <person name="Akashi H."/>
            <person name="Anderson W.W."/>
            <person name="Aquadro C.F."/>
            <person name="Ardell D.H."/>
            <person name="Arguello R."/>
            <person name="Artieri C.G."/>
            <person name="Barbash D.A."/>
            <person name="Barker D."/>
            <person name="Barsanti P."/>
            <person name="Batterham P."/>
            <person name="Batzoglou S."/>
            <person name="Begun D."/>
            <person name="Bhutkar A."/>
            <person name="Blanco E."/>
            <person name="Bosak S.A."/>
            <person name="Bradley R.K."/>
            <person name="Brand A.D."/>
            <person name="Brent M.R."/>
            <person name="Brooks A.N."/>
            <person name="Brown R.H."/>
            <person name="Butlin R.K."/>
            <person name="Caggese C."/>
            <person name="Calvi B.R."/>
            <person name="Bernardo de Carvalho A."/>
            <person name="Caspi A."/>
            <person name="Castrezana S."/>
            <person name="Celniker S.E."/>
            <person name="Chang J.L."/>
            <person name="Chapple C."/>
            <person name="Chatterji S."/>
            <person name="Chinwalla A."/>
            <person name="Civetta A."/>
            <person name="Clifton S.W."/>
            <person name="Comeron J.M."/>
            <person name="Costello J.C."/>
            <person name="Coyne J.A."/>
            <person name="Daub J."/>
            <person name="David R.G."/>
            <person name="Delcher A.L."/>
            <person name="Delehaunty K."/>
            <person name="Do C.B."/>
            <person name="Ebling H."/>
            <person name="Edwards K."/>
            <person name="Eickbush T."/>
            <person name="Evans J.D."/>
            <person name="Filipski A."/>
            <person name="Findeiss S."/>
            <person name="Freyhult E."/>
            <person name="Fulton L."/>
            <person name="Fulton R."/>
            <person name="Garcia A.C."/>
            <person name="Gardiner A."/>
            <person name="Garfield D.A."/>
            <person name="Garvin B.E."/>
            <person name="Gibson G."/>
            <person name="Gilbert D."/>
            <person name="Gnerre S."/>
            <person name="Godfrey J."/>
            <person name="Good R."/>
            <person name="Gotea V."/>
            <person name="Gravely B."/>
            <person name="Greenberg A.J."/>
            <person name="Griffiths-Jones S."/>
            <person name="Gross S."/>
            <person name="Guigo R."/>
            <person name="Gustafson E.A."/>
            <person name="Haerty W."/>
            <person name="Hahn M.W."/>
            <person name="Halligan D.L."/>
            <person name="Halpern A.L."/>
            <person name="Halter G.M."/>
            <person name="Han M.V."/>
            <person name="Heger A."/>
            <person name="Hillier L."/>
            <person name="Hinrichs A.S."/>
            <person name="Holmes I."/>
            <person name="Hoskins R.A."/>
            <person name="Hubisz M.J."/>
            <person name="Hultmark D."/>
            <person name="Huntley M.A."/>
            <person name="Jaffe D.B."/>
            <person name="Jagadeeshan S."/>
            <person name="Jeck W.R."/>
            <person name="Johnson J."/>
            <person name="Jones C.D."/>
            <person name="Jordan W.C."/>
            <person name="Karpen G.H."/>
            <person name="Kataoka E."/>
            <person name="Keightley P.D."/>
            <person name="Kheradpour P."/>
            <person name="Kirkness E.F."/>
            <person name="Koerich L.B."/>
            <person name="Kristiansen K."/>
            <person name="Kudrna D."/>
            <person name="Kulathinal R.J."/>
            <person name="Kumar S."/>
            <person name="Kwok R."/>
            <person name="Lander E."/>
            <person name="Langley C.H."/>
            <person name="Lapoint R."/>
            <person name="Lazzaro B.P."/>
            <person name="Lee S.J."/>
            <person name="Levesque L."/>
            <person name="Li R."/>
            <person name="Lin C.F."/>
            <person name="Lin M.F."/>
            <person name="Lindblad-Toh K."/>
            <person name="Llopart A."/>
            <person name="Long M."/>
            <person name="Low L."/>
            <person name="Lozovsky E."/>
            <person name="Lu J."/>
            <person name="Luo M."/>
            <person name="Machado C.A."/>
            <person name="Makalowski W."/>
            <person name="Marzo M."/>
            <person name="Matsuda M."/>
            <person name="Matzkin L."/>
            <person name="McAllister B."/>
            <person name="McBride C.S."/>
            <person name="McKernan B."/>
            <person name="McKernan K."/>
            <person name="Mendez-Lago M."/>
            <person name="Minx P."/>
            <person name="Mollenhauer M.U."/>
            <person name="Montooth K."/>
            <person name="Mount S.M."/>
            <person name="Mu X."/>
            <person name="Myers E."/>
            <person name="Negre B."/>
            <person name="Newfeld S."/>
            <person name="Nielsen R."/>
            <person name="Noor M.A."/>
            <person name="O'Grady P."/>
            <person name="Pachter L."/>
            <person name="Papaceit M."/>
            <person name="Parisi M.J."/>
            <person name="Parisi M."/>
            <person name="Parts L."/>
            <person name="Pedersen J.S."/>
            <person name="Pesole G."/>
            <person name="Phillippy A.M."/>
            <person name="Ponting C.P."/>
            <person name="Pop M."/>
            <person name="Porcelli D."/>
            <person name="Powell J.R."/>
            <person name="Prohaska S."/>
            <person name="Pruitt K."/>
            <person name="Puig M."/>
            <person name="Quesneville H."/>
            <person name="Ram K.R."/>
            <person name="Rand D."/>
            <person name="Rasmussen M.D."/>
            <person name="Reed L.K."/>
            <person name="Reenan R."/>
            <person name="Reily A."/>
            <person name="Remington K.A."/>
            <person name="Rieger T.T."/>
            <person name="Ritchie M.G."/>
            <person name="Robin C."/>
            <person name="Rogers Y.H."/>
            <person name="Rohde C."/>
            <person name="Rozas J."/>
            <person name="Rubenfield M.J."/>
            <person name="Ruiz A."/>
            <person name="Russo S."/>
            <person name="Salzberg S.L."/>
            <person name="Sanchez-Gracia A."/>
            <person name="Saranga D.J."/>
            <person name="Sato H."/>
            <person name="Schaeffer S.W."/>
            <person name="Schatz M.C."/>
            <person name="Schlenke T."/>
            <person name="Schwartz R."/>
            <person name="Segarra C."/>
            <person name="Singh R.S."/>
            <person name="Sirot L."/>
            <person name="Sirota M."/>
            <person name="Sisneros N.B."/>
            <person name="Smith C.D."/>
            <person name="Smith T.F."/>
            <person name="Spieth J."/>
            <person name="Stage D.E."/>
            <person name="Stark A."/>
            <person name="Stephan W."/>
            <person name="Strausberg R.L."/>
            <person name="Strempel S."/>
            <person name="Sturgill D."/>
            <person name="Sutton G."/>
            <person name="Sutton G.G."/>
            <person name="Tao W."/>
            <person name="Teichmann S."/>
            <person name="Tobari Y.N."/>
            <person name="Tomimura Y."/>
            <person name="Tsolas J.M."/>
            <person name="Valente V.L."/>
            <person name="Venter E."/>
            <person name="Venter J.C."/>
            <person name="Vicario S."/>
            <person name="Vieira F.G."/>
            <person name="Vilella A.J."/>
            <person name="Villasante A."/>
            <person name="Walenz B."/>
            <person name="Wang J."/>
            <person name="Wasserman M."/>
            <person name="Watts T."/>
            <person name="Wilson D."/>
            <person name="Wilson R.K."/>
            <person name="Wing R.A."/>
            <person name="Wolfner M.F."/>
            <person name="Wong A."/>
            <person name="Wong G.K."/>
            <person name="Wu C.I."/>
            <person name="Wu G."/>
            <person name="Yamamoto D."/>
            <person name="Yang H.P."/>
            <person name="Yang S.P."/>
            <person name="Yorke J.A."/>
            <person name="Yoshida K."/>
            <person name="Zdobnov E."/>
            <person name="Zhang P."/>
            <person name="Zhang Y."/>
            <person name="Zimin A.V."/>
            <person name="Baldwin J."/>
            <person name="Abdouelleil A."/>
            <person name="Abdulkadir J."/>
            <person name="Abebe A."/>
            <person name="Abera B."/>
            <person name="Abreu J."/>
            <person name="Acer S.C."/>
            <person name="Aftuck L."/>
            <person name="Alexander A."/>
            <person name="An P."/>
            <person name="Anderson E."/>
            <person name="Anderson S."/>
            <person name="Arachi H."/>
            <person name="Azer M."/>
            <person name="Bachantsang P."/>
            <person name="Barry A."/>
            <person name="Bayul T."/>
            <person name="Berlin A."/>
            <person name="Bessette D."/>
            <person name="Bloom T."/>
            <person name="Blye J."/>
            <person name="Boguslavskiy L."/>
            <person name="Bonnet C."/>
            <person name="Boukhgalter B."/>
            <person name="Bourzgui I."/>
            <person name="Brown A."/>
            <person name="Cahill P."/>
            <person name="Channer S."/>
            <person name="Cheshatsang Y."/>
            <person name="Chuda L."/>
            <person name="Citroen M."/>
            <person name="Collymore A."/>
            <person name="Cooke P."/>
            <person name="Costello M."/>
            <person name="D'Aco K."/>
            <person name="Daza R."/>
            <person name="De Haan G."/>
            <person name="DeGray S."/>
            <person name="DeMaso C."/>
            <person name="Dhargay N."/>
            <person name="Dooley K."/>
            <person name="Dooley E."/>
            <person name="Doricent M."/>
            <person name="Dorje P."/>
            <person name="Dorjee K."/>
            <person name="Dupes A."/>
            <person name="Elong R."/>
            <person name="Falk J."/>
            <person name="Farina A."/>
            <person name="Faro S."/>
            <person name="Ferguson D."/>
            <person name="Fisher S."/>
            <person name="Foley C.D."/>
            <person name="Franke A."/>
            <person name="Friedrich D."/>
            <person name="Gadbois L."/>
            <person name="Gearin G."/>
            <person name="Gearin C.R."/>
            <person name="Giannoukos G."/>
            <person name="Goode T."/>
            <person name="Graham J."/>
            <person name="Grandbois E."/>
            <person name="Grewal S."/>
            <person name="Gyaltsen K."/>
            <person name="Hafez N."/>
            <person name="Hagos B."/>
            <person name="Hall J."/>
            <person name="Henson C."/>
            <person name="Hollinger A."/>
            <person name="Honan T."/>
            <person name="Huard M.D."/>
            <person name="Hughes L."/>
            <person name="Hurhula B."/>
            <person name="Husby M.E."/>
            <person name="Kamat A."/>
            <person name="Kanga B."/>
            <person name="Kashin S."/>
            <person name="Khazanovich D."/>
            <person name="Kisner P."/>
            <person name="Lance K."/>
            <person name="Lara M."/>
            <person name="Lee W."/>
            <person name="Lennon N."/>
            <person name="Letendre F."/>
            <person name="LeVine R."/>
            <person name="Lipovsky A."/>
            <person name="Liu X."/>
            <person name="Liu J."/>
            <person name="Liu S."/>
            <person name="Lokyitsang T."/>
            <person name="Lokyitsang Y."/>
            <person name="Lubonja R."/>
            <person name="Lui A."/>
            <person name="MacDonald P."/>
            <person name="Magnisalis V."/>
            <person name="Maru K."/>
            <person name="Matthews C."/>
            <person name="McCusker W."/>
            <person name="McDonough S."/>
            <person name="Mehta T."/>
            <person name="Meldrim J."/>
            <person name="Meneus L."/>
            <person name="Mihai O."/>
            <person name="Mihalev A."/>
            <person name="Mihova T."/>
            <person name="Mittelman R."/>
            <person name="Mlenga V."/>
            <person name="Montmayeur A."/>
            <person name="Mulrain L."/>
            <person name="Navidi A."/>
            <person name="Naylor J."/>
            <person name="Negash T."/>
            <person name="Nguyen T."/>
            <person name="Nguyen N."/>
            <person name="Nicol R."/>
            <person name="Norbu C."/>
            <person name="Norbu N."/>
            <person name="Novod N."/>
            <person name="O'Neill B."/>
            <person name="Osman S."/>
            <person name="Markiewicz E."/>
            <person name="Oyono O.L."/>
            <person name="Patti C."/>
            <person name="Phunkhang P."/>
            <person name="Pierre F."/>
            <person name="Priest M."/>
            <person name="Raghuraman S."/>
            <person name="Rege F."/>
            <person name="Reyes R."/>
            <person name="Rise C."/>
            <person name="Rogov P."/>
            <person name="Ross K."/>
            <person name="Ryan E."/>
            <person name="Settipalli S."/>
            <person name="Shea T."/>
            <person name="Sherpa N."/>
            <person name="Shi L."/>
            <person name="Shih D."/>
            <person name="Sparrow T."/>
            <person name="Spaulding J."/>
            <person name="Stalker J."/>
            <person name="Stange-Thomann N."/>
            <person name="Stavropoulos S."/>
            <person name="Stone C."/>
            <person name="Strader C."/>
            <person name="Tesfaye S."/>
            <person name="Thomson T."/>
            <person name="Thoulutsang Y."/>
            <person name="Thoulutsang D."/>
            <person name="Topham K."/>
            <person name="Topping I."/>
            <person name="Tsamla T."/>
            <person name="Vassiliev H."/>
            <person name="Vo A."/>
            <person name="Wangchuk T."/>
            <person name="Wangdi T."/>
            <person name="Weiand M."/>
            <person name="Wilkinson J."/>
            <person name="Wilson A."/>
            <person name="Yadav S."/>
            <person name="Young G."/>
            <person name="Yu Q."/>
            <person name="Zembek L."/>
            <person name="Zhong D."/>
            <person name="Zimmer A."/>
            <person name="Zwirko Z."/>
            <person name="Jaffe D.B."/>
            <person name="Alvarez P."/>
            <person name="Brockman W."/>
            <person name="Butler J."/>
            <person name="Chin C."/>
            <person name="Gnerre S."/>
            <person name="Grabherr M."/>
            <person name="Kleber M."/>
            <person name="Mauceli E."/>
            <person name="MacCallum I."/>
        </authorList>
    </citation>
    <scope>NUCLEOTIDE SEQUENCE [LARGE SCALE GENOMIC DNA]</scope>
    <source>
        <strain evidence="4">Tucson 14030-0811.24</strain>
    </source>
</reference>
<dbReference type="InterPro" id="IPR002656">
    <property type="entry name" value="Acyl_transf_3_dom"/>
</dbReference>
<feature type="transmembrane region" description="Helical" evidence="1">
    <location>
        <begin position="194"/>
        <end position="213"/>
    </location>
</feature>
<accession>B4MJR8</accession>
<feature type="transmembrane region" description="Helical" evidence="1">
    <location>
        <begin position="465"/>
        <end position="483"/>
    </location>
</feature>
<feature type="transmembrane region" description="Helical" evidence="1">
    <location>
        <begin position="536"/>
        <end position="555"/>
    </location>
</feature>
<protein>
    <recommendedName>
        <fullName evidence="2">Acyltransferase 3 domain-containing protein</fullName>
    </recommendedName>
</protein>
<evidence type="ECO:0000313" key="3">
    <source>
        <dbReference type="EMBL" id="EDW72357.2"/>
    </source>
</evidence>
<organism evidence="3 4">
    <name type="scientific">Drosophila willistoni</name>
    <name type="common">Fruit fly</name>
    <dbReference type="NCBI Taxonomy" id="7260"/>
    <lineage>
        <taxon>Eukaryota</taxon>
        <taxon>Metazoa</taxon>
        <taxon>Ecdysozoa</taxon>
        <taxon>Arthropoda</taxon>
        <taxon>Hexapoda</taxon>
        <taxon>Insecta</taxon>
        <taxon>Pterygota</taxon>
        <taxon>Neoptera</taxon>
        <taxon>Endopterygota</taxon>
        <taxon>Diptera</taxon>
        <taxon>Brachycera</taxon>
        <taxon>Muscomorpha</taxon>
        <taxon>Ephydroidea</taxon>
        <taxon>Drosophilidae</taxon>
        <taxon>Drosophila</taxon>
        <taxon>Sophophora</taxon>
    </lineage>
</organism>
<dbReference type="AlphaFoldDB" id="B4MJR8"/>
<dbReference type="PANTHER" id="PTHR11161">
    <property type="entry name" value="O-ACYLTRANSFERASE"/>
    <property type="match status" value="1"/>
</dbReference>
<feature type="transmembrane region" description="Helical" evidence="1">
    <location>
        <begin position="375"/>
        <end position="395"/>
    </location>
</feature>
<dbReference type="FunCoup" id="B4MJR8">
    <property type="interactions" value="19"/>
</dbReference>
<dbReference type="Pfam" id="PF01757">
    <property type="entry name" value="Acyl_transf_3"/>
    <property type="match status" value="1"/>
</dbReference>
<dbReference type="PANTHER" id="PTHR11161:SF22">
    <property type="entry name" value="ACYLTRANSFERASE 3 DOMAIN-CONTAINING PROTEIN-RELATED"/>
    <property type="match status" value="1"/>
</dbReference>
<dbReference type="eggNOG" id="KOG3700">
    <property type="taxonomic scope" value="Eukaryota"/>
</dbReference>
<feature type="transmembrane region" description="Helical" evidence="1">
    <location>
        <begin position="347"/>
        <end position="366"/>
    </location>
</feature>
<feature type="transmembrane region" description="Helical" evidence="1">
    <location>
        <begin position="503"/>
        <end position="524"/>
    </location>
</feature>
<sequence length="634" mass="75716">MPELYHFDDYDLCLDKSSHVDHSLLAHRTYCMVYAEIAVNGSSQLWQEIERISQDGKHYFRHDRLFMGVCLQHCKETLRTLSKFHIQQLYEGKIEDKELSLYYDKVHKRNSDEHLHYDHLINSCLNREFGKKFPLRLRSHIEYCSGRQGNEFYKQNLKSNTQRLFAAFSICRNYYRLIMPHSSDISRDLRFFDAFRVIGVFVVILGHTLMLFMSIQVENPEFYEQFLYRFEAAIFQNGNVIIQIFFVMSGFLLYMNFTERQWLDTSSGICKCIGIYLRVFFNRYFRIIPSLLFLILFNATILTHLGNGPFWRHVTEAERVFCRENWWKNVLFVNNHMMEESCAQQTWYLAADMQLFELFLIVIVISKKHPRLRRYIYMILLILTFIVPALLTYYMKLDAIYHLKPETFRYLWFRHSDTFYQTYPPFYTNLGGYLFGFLSAQFYLKVRESGKCQKYRGQLKYELGVWVMLPLALLILLSGYIFIKYDFEKPSIWLAIYAGIYKNLWILICAGFVCCMCLKLGWIAYEFCTLPVFRPLARISFQAFLWHIVILRIVAGYYRKPIYVNEFSLFCHTLIVFVLTQLVAFLMTLFVEYPISELIKYIMNQELAIKSPRNKQIEPKDQVDLNILPLVVIK</sequence>
<evidence type="ECO:0000259" key="2">
    <source>
        <dbReference type="Pfam" id="PF01757"/>
    </source>
</evidence>
<keyword evidence="1" id="KW-0812">Transmembrane</keyword>
<evidence type="ECO:0000256" key="1">
    <source>
        <dbReference type="SAM" id="Phobius"/>
    </source>
</evidence>
<feature type="transmembrane region" description="Helical" evidence="1">
    <location>
        <begin position="567"/>
        <end position="591"/>
    </location>
</feature>
<name>B4MJR8_DROWI</name>
<feature type="transmembrane region" description="Helical" evidence="1">
    <location>
        <begin position="426"/>
        <end position="444"/>
    </location>
</feature>
<proteinExistence type="predicted"/>
<dbReference type="Proteomes" id="UP000007798">
    <property type="component" value="Unassembled WGS sequence"/>
</dbReference>
<dbReference type="InterPro" id="IPR052728">
    <property type="entry name" value="O2_lipid_transport_reg"/>
</dbReference>
<keyword evidence="1" id="KW-1133">Transmembrane helix</keyword>
<keyword evidence="1" id="KW-0472">Membrane</keyword>